<evidence type="ECO:0000313" key="3">
    <source>
        <dbReference type="EMBL" id="JAG50807.1"/>
    </source>
</evidence>
<dbReference type="InterPro" id="IPR029058">
    <property type="entry name" value="AB_hydrolase_fold"/>
</dbReference>
<feature type="signal peptide" evidence="1">
    <location>
        <begin position="1"/>
        <end position="22"/>
    </location>
</feature>
<proteinExistence type="predicted"/>
<gene>
    <name evidence="2" type="primary">pla1a_12</name>
    <name evidence="2" type="ORF">CM83_33353</name>
</gene>
<reference evidence="3" key="3">
    <citation type="submission" date="2014-09" db="EMBL/GenBank/DDBJ databases">
        <authorList>
            <person name="Magalhaes I.L.F."/>
            <person name="Oliveira U."/>
            <person name="Santos F.R."/>
            <person name="Vidigal T.H.D.A."/>
            <person name="Brescovit A.D."/>
            <person name="Santos A.J."/>
        </authorList>
    </citation>
    <scope>NUCLEOTIDE SEQUENCE</scope>
</reference>
<accession>A0A0A9X586</accession>
<name>A0A0A9X586_LYGHE</name>
<feature type="chain" id="PRO_5015033788" evidence="1">
    <location>
        <begin position="23"/>
        <end position="319"/>
    </location>
</feature>
<dbReference type="EMBL" id="GBHO01027707">
    <property type="protein sequence ID" value="JAG15897.1"/>
    <property type="molecule type" value="Transcribed_RNA"/>
</dbReference>
<keyword evidence="1" id="KW-0732">Signal</keyword>
<reference evidence="2" key="1">
    <citation type="journal article" date="2014" name="PLoS ONE">
        <title>Transcriptome-Based Identification of ABC Transporters in the Western Tarnished Plant Bug Lygus hesperus.</title>
        <authorList>
            <person name="Hull J.J."/>
            <person name="Chaney K."/>
            <person name="Geib S.M."/>
            <person name="Fabrick J.A."/>
            <person name="Brent C.S."/>
            <person name="Walsh D."/>
            <person name="Lavine L.C."/>
        </authorList>
    </citation>
    <scope>NUCLEOTIDE SEQUENCE</scope>
</reference>
<reference evidence="2" key="2">
    <citation type="submission" date="2014-07" db="EMBL/GenBank/DDBJ databases">
        <authorList>
            <person name="Hull J."/>
        </authorList>
    </citation>
    <scope>NUCLEOTIDE SEQUENCE</scope>
</reference>
<dbReference type="AlphaFoldDB" id="A0A0A9X586"/>
<feature type="non-terminal residue" evidence="2">
    <location>
        <position position="319"/>
    </location>
</feature>
<dbReference type="Gene3D" id="3.40.50.1820">
    <property type="entry name" value="alpha/beta hydrolase"/>
    <property type="match status" value="1"/>
</dbReference>
<dbReference type="EMBL" id="GBRD01015019">
    <property type="protein sequence ID" value="JAG50807.1"/>
    <property type="molecule type" value="Transcribed_RNA"/>
</dbReference>
<evidence type="ECO:0000256" key="1">
    <source>
        <dbReference type="SAM" id="SignalP"/>
    </source>
</evidence>
<evidence type="ECO:0000313" key="2">
    <source>
        <dbReference type="EMBL" id="JAG15897.1"/>
    </source>
</evidence>
<sequence length="319" mass="36662">MKVGQFPLFTVILTGFVVHLECAILDGYMPQILEPFVPQVLTGLNQTSEEEYPSEQGDWCEDGPEEDIPVRKKKIEHPTCEELYGESDGYCKSCGVRDAFKSGMQSLKKVIPWRPNFACLAKMFTSFELFNKLLKAIEILVLPCKLKPPTRAQCRANATFAGSLKGSDYLPPRHWPCLQRALTARRFYYELQKFYNVVSPCVSGAPDLDIRGRRPSELKNDENVGLWVHAIWWLWWYFMSGQVTFSLARRNKPDLVSTVYDDVLFGNYFNPNAPTKIIVHGYVNNHRSSLLSMIRQAYLKPKSCACTKCRKSQRRRMPK</sequence>
<organism evidence="2">
    <name type="scientific">Lygus hesperus</name>
    <name type="common">Western plant bug</name>
    <dbReference type="NCBI Taxonomy" id="30085"/>
    <lineage>
        <taxon>Eukaryota</taxon>
        <taxon>Metazoa</taxon>
        <taxon>Ecdysozoa</taxon>
        <taxon>Arthropoda</taxon>
        <taxon>Hexapoda</taxon>
        <taxon>Insecta</taxon>
        <taxon>Pterygota</taxon>
        <taxon>Neoptera</taxon>
        <taxon>Paraneoptera</taxon>
        <taxon>Hemiptera</taxon>
        <taxon>Heteroptera</taxon>
        <taxon>Panheteroptera</taxon>
        <taxon>Cimicomorpha</taxon>
        <taxon>Miridae</taxon>
        <taxon>Mirini</taxon>
        <taxon>Lygus</taxon>
    </lineage>
</organism>
<protein>
    <submittedName>
        <fullName evidence="2">Phospholipase A1 member A</fullName>
    </submittedName>
</protein>